<organism evidence="2 3">
    <name type="scientific">Streptomyces liliifuscus</name>
    <dbReference type="NCBI Taxonomy" id="2797636"/>
    <lineage>
        <taxon>Bacteria</taxon>
        <taxon>Bacillati</taxon>
        <taxon>Actinomycetota</taxon>
        <taxon>Actinomycetes</taxon>
        <taxon>Kitasatosporales</taxon>
        <taxon>Streptomycetaceae</taxon>
        <taxon>Streptomyces</taxon>
    </lineage>
</organism>
<dbReference type="GO" id="GO:0016747">
    <property type="term" value="F:acyltransferase activity, transferring groups other than amino-acyl groups"/>
    <property type="evidence" value="ECO:0007669"/>
    <property type="project" value="InterPro"/>
</dbReference>
<keyword evidence="2" id="KW-0808">Transferase</keyword>
<dbReference type="Pfam" id="PF00583">
    <property type="entry name" value="Acetyltransf_1"/>
    <property type="match status" value="1"/>
</dbReference>
<proteinExistence type="predicted"/>
<evidence type="ECO:0000313" key="2">
    <source>
        <dbReference type="EMBL" id="QQM41404.1"/>
    </source>
</evidence>
<evidence type="ECO:0000259" key="1">
    <source>
        <dbReference type="Pfam" id="PF00583"/>
    </source>
</evidence>
<feature type="domain" description="N-acetyltransferase" evidence="1">
    <location>
        <begin position="46"/>
        <end position="146"/>
    </location>
</feature>
<dbReference type="EMBL" id="CP066831">
    <property type="protein sequence ID" value="QQM41404.1"/>
    <property type="molecule type" value="Genomic_DNA"/>
</dbReference>
<gene>
    <name evidence="2" type="ORF">JEQ17_19345</name>
</gene>
<sequence>MELKVSSLAERPEMHGRVTGMADTWPEFLRNDPVGNAHYGRIATELPEYVLFAEDERGEVVAHAYSVPFALADEDRGELPARGWDEVLVWAFSDRRHGVAPDTVSAISIVVAPHAQGSGLSARMLSAMRDNARAQGFDEVVAPVRPSAKHLEPRTEMAEYAFRTRGDGLPHDPWLRVHVRAGARIEAVAPASMTVAASLDEWRAWTGLPFDEEGQVEVPGALVPVHCEPRRGYAVYVEPNVWVRHAL</sequence>
<dbReference type="Gene3D" id="3.40.630.30">
    <property type="match status" value="1"/>
</dbReference>
<accession>A0A7T7KXF9</accession>
<dbReference type="InterPro" id="IPR016181">
    <property type="entry name" value="Acyl_CoA_acyltransferase"/>
</dbReference>
<dbReference type="AlphaFoldDB" id="A0A7T7KXF9"/>
<dbReference type="Proteomes" id="UP000595636">
    <property type="component" value="Chromosome"/>
</dbReference>
<name>A0A7T7KXF9_9ACTN</name>
<protein>
    <submittedName>
        <fullName evidence="2">GNAT family N-acetyltransferase</fullName>
    </submittedName>
</protein>
<dbReference type="CDD" id="cd04301">
    <property type="entry name" value="NAT_SF"/>
    <property type="match status" value="1"/>
</dbReference>
<dbReference type="InterPro" id="IPR000182">
    <property type="entry name" value="GNAT_dom"/>
</dbReference>
<dbReference type="RefSeq" id="WP_200396401.1">
    <property type="nucleotide sequence ID" value="NZ_CP066831.1"/>
</dbReference>
<dbReference type="KEGG" id="slf:JEQ17_19345"/>
<dbReference type="SUPFAM" id="SSF55729">
    <property type="entry name" value="Acyl-CoA N-acyltransferases (Nat)"/>
    <property type="match status" value="1"/>
</dbReference>
<reference evidence="2 3" key="1">
    <citation type="submission" date="2020-12" db="EMBL/GenBank/DDBJ databases">
        <title>A novel species.</title>
        <authorList>
            <person name="Li K."/>
        </authorList>
    </citation>
    <scope>NUCLEOTIDE SEQUENCE [LARGE SCALE GENOMIC DNA]</scope>
    <source>
        <strain evidence="2 3">ZYC-3</strain>
    </source>
</reference>
<keyword evidence="3" id="KW-1185">Reference proteome</keyword>
<evidence type="ECO:0000313" key="3">
    <source>
        <dbReference type="Proteomes" id="UP000595636"/>
    </source>
</evidence>